<evidence type="ECO:0000256" key="2">
    <source>
        <dbReference type="SAM" id="Phobius"/>
    </source>
</evidence>
<proteinExistence type="predicted"/>
<reference evidence="3 4" key="1">
    <citation type="submission" date="2019-02" db="EMBL/GenBank/DDBJ databases">
        <title>Genome sequencing of the rare red list fungi Hericium alpestre (H. flagellum).</title>
        <authorList>
            <person name="Buettner E."/>
            <person name="Kellner H."/>
        </authorList>
    </citation>
    <scope>NUCLEOTIDE SEQUENCE [LARGE SCALE GENOMIC DNA]</scope>
    <source>
        <strain evidence="3 4">DSM 108284</strain>
    </source>
</reference>
<feature type="region of interest" description="Disordered" evidence="1">
    <location>
        <begin position="1"/>
        <end position="29"/>
    </location>
</feature>
<dbReference type="EMBL" id="SFCI01000047">
    <property type="protein sequence ID" value="TFY83173.1"/>
    <property type="molecule type" value="Genomic_DNA"/>
</dbReference>
<organism evidence="3 4">
    <name type="scientific">Hericium alpestre</name>
    <dbReference type="NCBI Taxonomy" id="135208"/>
    <lineage>
        <taxon>Eukaryota</taxon>
        <taxon>Fungi</taxon>
        <taxon>Dikarya</taxon>
        <taxon>Basidiomycota</taxon>
        <taxon>Agaricomycotina</taxon>
        <taxon>Agaricomycetes</taxon>
        <taxon>Russulales</taxon>
        <taxon>Hericiaceae</taxon>
        <taxon>Hericium</taxon>
    </lineage>
</organism>
<feature type="region of interest" description="Disordered" evidence="1">
    <location>
        <begin position="141"/>
        <end position="168"/>
    </location>
</feature>
<evidence type="ECO:0000256" key="1">
    <source>
        <dbReference type="SAM" id="MobiDB-lite"/>
    </source>
</evidence>
<name>A0A4Z0AA13_9AGAM</name>
<keyword evidence="2" id="KW-0812">Transmembrane</keyword>
<protein>
    <submittedName>
        <fullName evidence="3">Uncharacterized protein</fullName>
    </submittedName>
</protein>
<dbReference type="Proteomes" id="UP000298061">
    <property type="component" value="Unassembled WGS sequence"/>
</dbReference>
<evidence type="ECO:0000313" key="3">
    <source>
        <dbReference type="EMBL" id="TFY83173.1"/>
    </source>
</evidence>
<sequence length="235" mass="25472">MSSTSSTPPTTTSDQQFFTAGPTETPARGGGNSSSLYLFTFLATLFLLLTVSAAIILRSFIVRRRFRRRVEEAILAGEIPPQASGTLGRRQNFGEKPTIWDSWVQPAGGEVDWANIMPVSLLPGDSPGSGQTKSIYPTVVQAPTEQPRSSPAPAPEESPSQPPQQDEFTIPSDMQVSVLIAMPDARRSCMGGMGGSKDLKGKERSLYSEDFEDEELPDMVIGVAELPYRNTDDSK</sequence>
<keyword evidence="4" id="KW-1185">Reference proteome</keyword>
<comment type="caution">
    <text evidence="3">The sequence shown here is derived from an EMBL/GenBank/DDBJ whole genome shotgun (WGS) entry which is preliminary data.</text>
</comment>
<gene>
    <name evidence="3" type="ORF">EWM64_g842</name>
</gene>
<dbReference type="OrthoDB" id="3256943at2759"/>
<keyword evidence="2" id="KW-1133">Transmembrane helix</keyword>
<evidence type="ECO:0000313" key="4">
    <source>
        <dbReference type="Proteomes" id="UP000298061"/>
    </source>
</evidence>
<accession>A0A4Z0AA13</accession>
<keyword evidence="2" id="KW-0472">Membrane</keyword>
<feature type="compositionally biased region" description="Pro residues" evidence="1">
    <location>
        <begin position="150"/>
        <end position="162"/>
    </location>
</feature>
<feature type="transmembrane region" description="Helical" evidence="2">
    <location>
        <begin position="36"/>
        <end position="61"/>
    </location>
</feature>
<feature type="compositionally biased region" description="Low complexity" evidence="1">
    <location>
        <begin position="1"/>
        <end position="13"/>
    </location>
</feature>
<dbReference type="AlphaFoldDB" id="A0A4Z0AA13"/>